<accession>A0A916ZIC7</accession>
<evidence type="ECO:0000259" key="2">
    <source>
        <dbReference type="SMART" id="SM00387"/>
    </source>
</evidence>
<evidence type="ECO:0000313" key="4">
    <source>
        <dbReference type="Proteomes" id="UP000612456"/>
    </source>
</evidence>
<dbReference type="PANTHER" id="PTHR34220:SF7">
    <property type="entry name" value="SENSOR HISTIDINE KINASE YPDA"/>
    <property type="match status" value="1"/>
</dbReference>
<dbReference type="InterPro" id="IPR003594">
    <property type="entry name" value="HATPase_dom"/>
</dbReference>
<feature type="transmembrane region" description="Helical" evidence="1">
    <location>
        <begin position="20"/>
        <end position="39"/>
    </location>
</feature>
<feature type="transmembrane region" description="Helical" evidence="1">
    <location>
        <begin position="276"/>
        <end position="294"/>
    </location>
</feature>
<gene>
    <name evidence="3" type="ORF">GCM10010911_66950</name>
</gene>
<name>A0A916ZIC7_9BACL</name>
<dbReference type="Proteomes" id="UP000612456">
    <property type="component" value="Unassembled WGS sequence"/>
</dbReference>
<evidence type="ECO:0000313" key="3">
    <source>
        <dbReference type="EMBL" id="GGD98722.1"/>
    </source>
</evidence>
<dbReference type="Gene3D" id="3.30.565.10">
    <property type="entry name" value="Histidine kinase-like ATPase, C-terminal domain"/>
    <property type="match status" value="1"/>
</dbReference>
<dbReference type="InterPro" id="IPR036890">
    <property type="entry name" value="HATPase_C_sf"/>
</dbReference>
<dbReference type="SUPFAM" id="SSF55874">
    <property type="entry name" value="ATPase domain of HSP90 chaperone/DNA topoisomerase II/histidine kinase"/>
    <property type="match status" value="1"/>
</dbReference>
<dbReference type="EMBL" id="BMHP01000010">
    <property type="protein sequence ID" value="GGD98722.1"/>
    <property type="molecule type" value="Genomic_DNA"/>
</dbReference>
<dbReference type="SMART" id="SM00387">
    <property type="entry name" value="HATPase_c"/>
    <property type="match status" value="1"/>
</dbReference>
<organism evidence="3 4">
    <name type="scientific">Paenibacillus nasutitermitis</name>
    <dbReference type="NCBI Taxonomy" id="1652958"/>
    <lineage>
        <taxon>Bacteria</taxon>
        <taxon>Bacillati</taxon>
        <taxon>Bacillota</taxon>
        <taxon>Bacilli</taxon>
        <taxon>Bacillales</taxon>
        <taxon>Paenibacillaceae</taxon>
        <taxon>Paenibacillus</taxon>
    </lineage>
</organism>
<dbReference type="AlphaFoldDB" id="A0A916ZIC7"/>
<keyword evidence="1" id="KW-0472">Membrane</keyword>
<reference evidence="3" key="2">
    <citation type="submission" date="2020-09" db="EMBL/GenBank/DDBJ databases">
        <authorList>
            <person name="Sun Q."/>
            <person name="Zhou Y."/>
        </authorList>
    </citation>
    <scope>NUCLEOTIDE SEQUENCE</scope>
    <source>
        <strain evidence="3">CGMCC 1.15178</strain>
    </source>
</reference>
<dbReference type="Pfam" id="PF06580">
    <property type="entry name" value="His_kinase"/>
    <property type="match status" value="1"/>
</dbReference>
<dbReference type="InterPro" id="IPR050640">
    <property type="entry name" value="Bact_2-comp_sensor_kinase"/>
</dbReference>
<protein>
    <recommendedName>
        <fullName evidence="2">Histidine kinase/HSP90-like ATPase domain-containing protein</fullName>
    </recommendedName>
</protein>
<evidence type="ECO:0000256" key="1">
    <source>
        <dbReference type="SAM" id="Phobius"/>
    </source>
</evidence>
<dbReference type="GO" id="GO:0016020">
    <property type="term" value="C:membrane"/>
    <property type="evidence" value="ECO:0007669"/>
    <property type="project" value="InterPro"/>
</dbReference>
<dbReference type="GO" id="GO:0000155">
    <property type="term" value="F:phosphorelay sensor kinase activity"/>
    <property type="evidence" value="ECO:0007669"/>
    <property type="project" value="InterPro"/>
</dbReference>
<dbReference type="RefSeq" id="WP_188999722.1">
    <property type="nucleotide sequence ID" value="NZ_BMHP01000010.1"/>
</dbReference>
<dbReference type="PANTHER" id="PTHR34220">
    <property type="entry name" value="SENSOR HISTIDINE KINASE YPDA"/>
    <property type="match status" value="1"/>
</dbReference>
<dbReference type="Pfam" id="PF02518">
    <property type="entry name" value="HATPase_c"/>
    <property type="match status" value="1"/>
</dbReference>
<sequence length="586" mass="67693">MLKKLIHFFLPNSTLKNRIFKNLIIFTIIPFILISIFVFRYTNQKITKEYSDNMTEKLNISRSLINETLLKYIEKSSYIITNQYLIGNIQKDYGNDLEQMIYFIDNVNAMISEPFSDRIKSPYIIHSYNKSLLEGKFIEITDLNNMKEMTDDDLKVSATGIFWEPKLTTKVDQQYVTFYRNIVDFKTSVGILEVNIPYSKIKSVMDDTGMPEQGLILSTNEDGDLMHFNSSIDMNMTNIGSITSHDYLIISDTLKNGNLLTIAIPKHEIFKRSLRTLGLILAFFLLYLIVMLLASRMTAQKITGDLEDFVNKIKRNDSLLLHEELIQIKGNDEVSIIKRKLKELVSRMNEIYKEMVSVRLENSSLEIELLQSRINPHLLYNSLSVINWTALWNKDHKTVEIIDALTKYYRTALSKGNSIISIAAELEMIEEYVRINRYAHSIDYQLVFDVDDDILGYFTLKHLIQPIVENSILHGLNGKREEARITIAGYREDADIIFEIRDNGRGMNPETLRDIMNLNYTASYGGFGIKNSIKRIQVYYGSHCGIRIESKWGVGTAVTVRIEALGERELNERRESRSSIQSAEFI</sequence>
<comment type="caution">
    <text evidence="3">The sequence shown here is derived from an EMBL/GenBank/DDBJ whole genome shotgun (WGS) entry which is preliminary data.</text>
</comment>
<keyword evidence="1" id="KW-0812">Transmembrane</keyword>
<keyword evidence="1" id="KW-1133">Transmembrane helix</keyword>
<feature type="domain" description="Histidine kinase/HSP90-like ATPase" evidence="2">
    <location>
        <begin position="455"/>
        <end position="566"/>
    </location>
</feature>
<proteinExistence type="predicted"/>
<keyword evidence="4" id="KW-1185">Reference proteome</keyword>
<dbReference type="InterPro" id="IPR010559">
    <property type="entry name" value="Sig_transdc_His_kin_internal"/>
</dbReference>
<reference evidence="3" key="1">
    <citation type="journal article" date="2014" name="Int. J. Syst. Evol. Microbiol.">
        <title>Complete genome sequence of Corynebacterium casei LMG S-19264T (=DSM 44701T), isolated from a smear-ripened cheese.</title>
        <authorList>
            <consortium name="US DOE Joint Genome Institute (JGI-PGF)"/>
            <person name="Walter F."/>
            <person name="Albersmeier A."/>
            <person name="Kalinowski J."/>
            <person name="Ruckert C."/>
        </authorList>
    </citation>
    <scope>NUCLEOTIDE SEQUENCE</scope>
    <source>
        <strain evidence="3">CGMCC 1.15178</strain>
    </source>
</reference>